<accession>A0ABR4TWM1</accession>
<keyword evidence="1" id="KW-0602">Photosynthesis</keyword>
<keyword evidence="4" id="KW-0812">Transmembrane</keyword>
<feature type="transmembrane region" description="Helical" evidence="4">
    <location>
        <begin position="12"/>
        <end position="28"/>
    </location>
</feature>
<gene>
    <name evidence="7" type="ORF">HY04_07515</name>
</gene>
<evidence type="ECO:0000259" key="5">
    <source>
        <dbReference type="Pfam" id="PF14870"/>
    </source>
</evidence>
<organism evidence="7 8">
    <name type="scientific">Kaistella antarctica</name>
    <dbReference type="NCBI Taxonomy" id="266748"/>
    <lineage>
        <taxon>Bacteria</taxon>
        <taxon>Pseudomonadati</taxon>
        <taxon>Bacteroidota</taxon>
        <taxon>Flavobacteriia</taxon>
        <taxon>Flavobacteriales</taxon>
        <taxon>Weeksellaceae</taxon>
        <taxon>Chryseobacterium group</taxon>
        <taxon>Kaistella</taxon>
    </lineage>
</organism>
<dbReference type="NCBIfam" id="TIGR04183">
    <property type="entry name" value="Por_Secre_tail"/>
    <property type="match status" value="1"/>
</dbReference>
<dbReference type="Pfam" id="PF18962">
    <property type="entry name" value="Por_Secre_tail"/>
    <property type="match status" value="1"/>
</dbReference>
<evidence type="ECO:0008006" key="9">
    <source>
        <dbReference type="Google" id="ProtNLM"/>
    </source>
</evidence>
<name>A0ABR4TWM1_9FLAO</name>
<protein>
    <recommendedName>
        <fullName evidence="9">T9SS C-terminal target domain-containing protein</fullName>
    </recommendedName>
</protein>
<evidence type="ECO:0000259" key="6">
    <source>
        <dbReference type="Pfam" id="PF18962"/>
    </source>
</evidence>
<evidence type="ECO:0000313" key="7">
    <source>
        <dbReference type="EMBL" id="KEY18356.1"/>
    </source>
</evidence>
<dbReference type="Gene3D" id="2.130.10.10">
    <property type="entry name" value="YVTN repeat-like/Quinoprotein amine dehydrogenase"/>
    <property type="match status" value="4"/>
</dbReference>
<keyword evidence="4" id="KW-0472">Membrane</keyword>
<evidence type="ECO:0000313" key="8">
    <source>
        <dbReference type="Proteomes" id="UP000028349"/>
    </source>
</evidence>
<reference evidence="7 8" key="1">
    <citation type="submission" date="2014-07" db="EMBL/GenBank/DDBJ databases">
        <authorList>
            <person name="Pisani N.G."/>
            <person name="Newman J.D."/>
        </authorList>
    </citation>
    <scope>NUCLEOTIDE SEQUENCE [LARGE SCALE GENOMIC DNA]</scope>
    <source>
        <strain evidence="7 8">LMG 24720</strain>
    </source>
</reference>
<keyword evidence="4" id="KW-1133">Transmembrane helix</keyword>
<keyword evidence="3" id="KW-0604">Photosystem II</keyword>
<evidence type="ECO:0000256" key="2">
    <source>
        <dbReference type="ARBA" id="ARBA00022729"/>
    </source>
</evidence>
<dbReference type="EMBL" id="JPEP01000002">
    <property type="protein sequence ID" value="KEY18356.1"/>
    <property type="molecule type" value="Genomic_DNA"/>
</dbReference>
<dbReference type="InterPro" id="IPR026444">
    <property type="entry name" value="Secre_tail"/>
</dbReference>
<evidence type="ECO:0000256" key="4">
    <source>
        <dbReference type="SAM" id="Phobius"/>
    </source>
</evidence>
<dbReference type="PANTHER" id="PTHR47199:SF2">
    <property type="entry name" value="PHOTOSYSTEM II STABILITY_ASSEMBLY FACTOR HCF136, CHLOROPLASTIC"/>
    <property type="match status" value="1"/>
</dbReference>
<proteinExistence type="predicted"/>
<sequence>MKIIYEKFYSFNIIVIGIFLYLLTLLIVNSNDMKIRLFFFCLLFTQLFIAQNSWDILNPKPSSANNKSVIYSGGVGYIINNEKQLLYTIDNGETWTIKQPITSANSINFSSNVGYIVGDQGSVLKSVDSGVTWTSINIGTTENLNSVSIFADKIIISSGTKLFISTYGSAFSSKTINIENINAVKVVFTTPTEGYFYSYRRLFKTFDTGTSWTEILTYNFTPADLNMLYFKNKNEGYINFGHNEFKKTIDGGQTWTNVPGDWFYAINSMYFVNDNTGFAVGRGFIYKTIDNGATWIRYQENFEKNSEVDLKSVSFLTQNIGSAVANDGVILKTNNGGATWTRNAFTYDTVREIKKIDDLFYVQAQHDIYKSADKLIWQKLTSPIIPDEYPYIVDFQMVTASIGYALVGTAGSSNLSKTVDGGQTWTMIPNTYGGGRQLQFLNENVGYRTDSDIYKTTDGGITWVKITSPFYYNVYFVTENLAFGMSDSKLHRSTDGGTTWNLISGEEYVASYQFINAEEGFIAGNNAFLKTKDGGLTWEKITMYGTYQYVNFQTSNIGYLTGQYNENHAYTDNGGATWNSISKPFPDISRFVIDKQLYIGGTHGKLAVTNLTHANVYLSLKAATEITAQKAKITGYGSINNGDLSNLVLEYSMQNSFANALTLNANPTTITAGRNSSFTVTIDQLLPNTTYFVRAKGMIAGIPKYSNVVEFKTTPAFSQMLTFTKRKSKSVVLNTKITSNDDKGVQNIKIIYGIDPNDLANTIELSPNAAAPNESITIVSLLENLLKDTTYYFKVKLTYNEAENLSNVYSFTTLAGPSLYLNPYRQYFEPFNAYVQADEMVTDLMFQYGSQSFENAITADPTSFGEGEGGYIQSSSVPVMDQNKTYYIRLKGDHDNSVLFSNVEVYNPYSPIVLAKNNEQAISNNSVKINGLINTRGFTASNLRVIYGTSPSLLNNIVNFDPSTVMNYETNPISTEISSLEFNQIYYYRLVAQSNTGKLTDYSSDLYSFNLSQLKTTESSAINTLIIYPNPVSDYFKIETKEQMRSVDVFDFQGRLIKSFNISGRTLDNNFNIQNLNSGVYLVTVKLSSGKIIHKKFIKK</sequence>
<evidence type="ECO:0000256" key="1">
    <source>
        <dbReference type="ARBA" id="ARBA00022531"/>
    </source>
</evidence>
<evidence type="ECO:0000256" key="3">
    <source>
        <dbReference type="ARBA" id="ARBA00023276"/>
    </source>
</evidence>
<feature type="domain" description="Photosynthesis system II assembly factor Ycf48/Hcf136-like" evidence="5">
    <location>
        <begin position="269"/>
        <end position="342"/>
    </location>
</feature>
<dbReference type="InterPro" id="IPR015943">
    <property type="entry name" value="WD40/YVTN_repeat-like_dom_sf"/>
</dbReference>
<keyword evidence="2" id="KW-0732">Signal</keyword>
<dbReference type="InterPro" id="IPR028203">
    <property type="entry name" value="PSII_CF48-like_dom"/>
</dbReference>
<comment type="caution">
    <text evidence="7">The sequence shown here is derived from an EMBL/GenBank/DDBJ whole genome shotgun (WGS) entry which is preliminary data.</text>
</comment>
<dbReference type="Pfam" id="PF14870">
    <property type="entry name" value="PSII_BNR"/>
    <property type="match status" value="1"/>
</dbReference>
<keyword evidence="8" id="KW-1185">Reference proteome</keyword>
<dbReference type="Proteomes" id="UP000028349">
    <property type="component" value="Unassembled WGS sequence"/>
</dbReference>
<dbReference type="SUPFAM" id="SSF110296">
    <property type="entry name" value="Oligoxyloglucan reducing end-specific cellobiohydrolase"/>
    <property type="match status" value="3"/>
</dbReference>
<feature type="domain" description="Secretion system C-terminal sorting" evidence="6">
    <location>
        <begin position="1027"/>
        <end position="1098"/>
    </location>
</feature>
<dbReference type="PANTHER" id="PTHR47199">
    <property type="entry name" value="PHOTOSYSTEM II STABILITY/ASSEMBLY FACTOR HCF136, CHLOROPLASTIC"/>
    <property type="match status" value="1"/>
</dbReference>